<dbReference type="EMBL" id="SNYI01000002">
    <property type="protein sequence ID" value="TDQ31286.1"/>
    <property type="molecule type" value="Genomic_DNA"/>
</dbReference>
<keyword evidence="2" id="KW-0378">Hydrolase</keyword>
<evidence type="ECO:0000256" key="3">
    <source>
        <dbReference type="ARBA" id="ARBA00022840"/>
    </source>
</evidence>
<evidence type="ECO:0000256" key="1">
    <source>
        <dbReference type="ARBA" id="ARBA00022741"/>
    </source>
</evidence>
<sequence length="279" mass="31019">MLTVKKTGLYTSVQDLGRFGYRKLGVPASGAMDSYAASVANSLLENEEEDAVLEITMTGPTLVFEKSTYIAVSGAELSMKCNGEAIEKNTVHKIEAGDEISFGQLEHGFRSYLAVKGGFLTKKILDSRSFYFPVTEMGKIREHMQLPYDETLEFEPKISSVTTKGFYKENILKVSPGPEYAMLNDRQLETIFTKDFTIAKENNRMAYQLEEAIEGHNKSMLTSATLPGTIQFTPAGKLIILMRDGQTTGGYPRVLQLSSTAVSLLAQKKYGDHIRLRMH</sequence>
<keyword evidence="6" id="KW-1185">Reference proteome</keyword>
<dbReference type="InterPro" id="IPR052708">
    <property type="entry name" value="PxpC"/>
</dbReference>
<gene>
    <name evidence="5" type="ORF">CLV82_1994</name>
</gene>
<evidence type="ECO:0000313" key="5">
    <source>
        <dbReference type="EMBL" id="TDQ31286.1"/>
    </source>
</evidence>
<dbReference type="Proteomes" id="UP000295468">
    <property type="component" value="Unassembled WGS sequence"/>
</dbReference>
<evidence type="ECO:0000259" key="4">
    <source>
        <dbReference type="SMART" id="SM00797"/>
    </source>
</evidence>
<dbReference type="RefSeq" id="WP_133644123.1">
    <property type="nucleotide sequence ID" value="NZ_SNYI01000002.1"/>
</dbReference>
<keyword evidence="3" id="KW-0067">ATP-binding</keyword>
<keyword evidence="1" id="KW-0547">Nucleotide-binding</keyword>
<protein>
    <submittedName>
        <fullName evidence="5">Biotin-dependent carboxylase-like uncharacterized protein</fullName>
    </submittedName>
</protein>
<dbReference type="Gene3D" id="2.40.100.10">
    <property type="entry name" value="Cyclophilin-like"/>
    <property type="match status" value="1"/>
</dbReference>
<organism evidence="5 6">
    <name type="scientific">Zeaxanthinibacter enoshimensis</name>
    <dbReference type="NCBI Taxonomy" id="392009"/>
    <lineage>
        <taxon>Bacteria</taxon>
        <taxon>Pseudomonadati</taxon>
        <taxon>Bacteroidota</taxon>
        <taxon>Flavobacteriia</taxon>
        <taxon>Flavobacteriales</taxon>
        <taxon>Flavobacteriaceae</taxon>
        <taxon>Zeaxanthinibacter</taxon>
    </lineage>
</organism>
<dbReference type="GO" id="GO:0005524">
    <property type="term" value="F:ATP binding"/>
    <property type="evidence" value="ECO:0007669"/>
    <property type="project" value="UniProtKB-KW"/>
</dbReference>
<dbReference type="InterPro" id="IPR003778">
    <property type="entry name" value="CT_A_B"/>
</dbReference>
<dbReference type="GO" id="GO:0016787">
    <property type="term" value="F:hydrolase activity"/>
    <property type="evidence" value="ECO:0007669"/>
    <property type="project" value="UniProtKB-KW"/>
</dbReference>
<dbReference type="InterPro" id="IPR029000">
    <property type="entry name" value="Cyclophilin-like_dom_sf"/>
</dbReference>
<evidence type="ECO:0000313" key="6">
    <source>
        <dbReference type="Proteomes" id="UP000295468"/>
    </source>
</evidence>
<accession>A0A4R6TK85</accession>
<dbReference type="PANTHER" id="PTHR43309">
    <property type="entry name" value="5-OXOPROLINASE SUBUNIT C"/>
    <property type="match status" value="1"/>
</dbReference>
<proteinExistence type="predicted"/>
<dbReference type="AlphaFoldDB" id="A0A4R6TK85"/>
<dbReference type="PANTHER" id="PTHR43309:SF5">
    <property type="entry name" value="5-OXOPROLINASE SUBUNIT C"/>
    <property type="match status" value="1"/>
</dbReference>
<reference evidence="5 6" key="1">
    <citation type="submission" date="2019-03" db="EMBL/GenBank/DDBJ databases">
        <title>Genomic Encyclopedia of Archaeal and Bacterial Type Strains, Phase II (KMG-II): from individual species to whole genera.</title>
        <authorList>
            <person name="Goeker M."/>
        </authorList>
    </citation>
    <scope>NUCLEOTIDE SEQUENCE [LARGE SCALE GENOMIC DNA]</scope>
    <source>
        <strain evidence="5 6">DSM 18435</strain>
    </source>
</reference>
<dbReference type="SMART" id="SM00797">
    <property type="entry name" value="AHS2"/>
    <property type="match status" value="1"/>
</dbReference>
<feature type="domain" description="Carboxyltransferase" evidence="4">
    <location>
        <begin position="23"/>
        <end position="279"/>
    </location>
</feature>
<evidence type="ECO:0000256" key="2">
    <source>
        <dbReference type="ARBA" id="ARBA00022801"/>
    </source>
</evidence>
<comment type="caution">
    <text evidence="5">The sequence shown here is derived from an EMBL/GenBank/DDBJ whole genome shotgun (WGS) entry which is preliminary data.</text>
</comment>
<dbReference type="Pfam" id="PF02626">
    <property type="entry name" value="CT_A_B"/>
    <property type="match status" value="1"/>
</dbReference>
<name>A0A4R6TK85_9FLAO</name>
<dbReference type="OrthoDB" id="9782422at2"/>